<gene>
    <name evidence="1" type="ORF">H8E19_00410</name>
</gene>
<reference evidence="1 2" key="1">
    <citation type="submission" date="2020-08" db="EMBL/GenBank/DDBJ databases">
        <title>Bridging the membrane lipid divide: bacteria of the FCB group superphylum have the potential to synthesize archaeal ether lipids.</title>
        <authorList>
            <person name="Villanueva L."/>
            <person name="Von Meijenfeldt F.A.B."/>
            <person name="Westbye A.B."/>
            <person name="Yadav S."/>
            <person name="Hopmans E.C."/>
            <person name="Dutilh B.E."/>
            <person name="Sinninghe Damste J.S."/>
        </authorList>
    </citation>
    <scope>NUCLEOTIDE SEQUENCE [LARGE SCALE GENOMIC DNA]</scope>
    <source>
        <strain evidence="1">NIOZ-UU27</strain>
    </source>
</reference>
<sequence length="349" mass="39237">MPEKRPDFRFMATGIGSVPFLDVGATCREIAEMVPFMPFWPQFVKRSHLEDMSIQYSEGLPLLEIKAEERSLIIPGSNQRETELVKFYELYLAHEVERFAMSREYAPGFYSMLELLADGEVECGPFIKGQIVGPLTFTAGIKDPEGKPILHDQELSEAMTRGLAIKALWQVRKLEGSGKRPVIFLDEPYLSGFGSAFSPIQRHEVVDMLRIVIDYLRENADVLIGIHCCGNTDWSMVLEAGPDIINFDAFEYMDHFLLYEDDIVRLIEGGGAIAWGIVPTSGFRGDESVDDLFLRLEKGLKRINQWGVDADLIAQRSILTPACGMGTMTPDAAWAAMGLLSRLCRRCRE</sequence>
<dbReference type="InterPro" id="IPR038071">
    <property type="entry name" value="UROD/MetE-like_sf"/>
</dbReference>
<dbReference type="Gene3D" id="3.20.20.210">
    <property type="match status" value="1"/>
</dbReference>
<dbReference type="SUPFAM" id="SSF51726">
    <property type="entry name" value="UROD/MetE-like"/>
    <property type="match status" value="1"/>
</dbReference>
<accession>A0A8J6T1H3</accession>
<dbReference type="Proteomes" id="UP000650524">
    <property type="component" value="Unassembled WGS sequence"/>
</dbReference>
<comment type="caution">
    <text evidence="1">The sequence shown here is derived from an EMBL/GenBank/DDBJ whole genome shotgun (WGS) entry which is preliminary data.</text>
</comment>
<evidence type="ECO:0000313" key="1">
    <source>
        <dbReference type="EMBL" id="MBC8175835.1"/>
    </source>
</evidence>
<protein>
    <submittedName>
        <fullName evidence="1">Methionine synthase</fullName>
    </submittedName>
</protein>
<organism evidence="1 2">
    <name type="scientific">Candidatus Desulfacyla euxinica</name>
    <dbReference type="NCBI Taxonomy" id="2841693"/>
    <lineage>
        <taxon>Bacteria</taxon>
        <taxon>Deltaproteobacteria</taxon>
        <taxon>Candidatus Desulfacyla</taxon>
    </lineage>
</organism>
<dbReference type="AlphaFoldDB" id="A0A8J6T1H3"/>
<proteinExistence type="predicted"/>
<dbReference type="EMBL" id="JACNJD010000028">
    <property type="protein sequence ID" value="MBC8175835.1"/>
    <property type="molecule type" value="Genomic_DNA"/>
</dbReference>
<name>A0A8J6T1H3_9DELT</name>
<evidence type="ECO:0000313" key="2">
    <source>
        <dbReference type="Proteomes" id="UP000650524"/>
    </source>
</evidence>